<sequence>MKISKAVSAFIASLAPFAFAEGPADKVGQGLPAVKYQYGMKLDVEQVLYRTDNSDKIGVAPTEVVYRDTSGALHKIQFMEWGGRSSVS</sequence>
<keyword evidence="3" id="KW-1185">Reference proteome</keyword>
<evidence type="ECO:0000313" key="2">
    <source>
        <dbReference type="EMBL" id="GGK10060.1"/>
    </source>
</evidence>
<comment type="caution">
    <text evidence="2">The sequence shown here is derived from an EMBL/GenBank/DDBJ whole genome shotgun (WGS) entry which is preliminary data.</text>
</comment>
<feature type="signal peptide" evidence="1">
    <location>
        <begin position="1"/>
        <end position="20"/>
    </location>
</feature>
<accession>A0A917V1R6</accession>
<dbReference type="Proteomes" id="UP000635983">
    <property type="component" value="Unassembled WGS sequence"/>
</dbReference>
<name>A0A917V1R6_9PSED</name>
<feature type="chain" id="PRO_5036735354" description="DUF2790 domain-containing protein" evidence="1">
    <location>
        <begin position="21"/>
        <end position="88"/>
    </location>
</feature>
<dbReference type="AlphaFoldDB" id="A0A917V1R6"/>
<dbReference type="RefSeq" id="WP_188985998.1">
    <property type="nucleotide sequence ID" value="NZ_BMPO01000013.1"/>
</dbReference>
<evidence type="ECO:0000256" key="1">
    <source>
        <dbReference type="SAM" id="SignalP"/>
    </source>
</evidence>
<evidence type="ECO:0000313" key="3">
    <source>
        <dbReference type="Proteomes" id="UP000635983"/>
    </source>
</evidence>
<organism evidence="2 3">
    <name type="scientific">Pseudomonas matsuisoli</name>
    <dbReference type="NCBI Taxonomy" id="1515666"/>
    <lineage>
        <taxon>Bacteria</taxon>
        <taxon>Pseudomonadati</taxon>
        <taxon>Pseudomonadota</taxon>
        <taxon>Gammaproteobacteria</taxon>
        <taxon>Pseudomonadales</taxon>
        <taxon>Pseudomonadaceae</taxon>
        <taxon>Pseudomonas</taxon>
    </lineage>
</organism>
<dbReference type="EMBL" id="BMPO01000013">
    <property type="protein sequence ID" value="GGK10060.1"/>
    <property type="molecule type" value="Genomic_DNA"/>
</dbReference>
<reference evidence="2" key="2">
    <citation type="submission" date="2020-09" db="EMBL/GenBank/DDBJ databases">
        <authorList>
            <person name="Sun Q."/>
            <person name="Ohkuma M."/>
        </authorList>
    </citation>
    <scope>NUCLEOTIDE SEQUENCE</scope>
    <source>
        <strain evidence="2">JCM 30078</strain>
    </source>
</reference>
<gene>
    <name evidence="2" type="ORF">GCM10009304_40120</name>
</gene>
<evidence type="ECO:0008006" key="4">
    <source>
        <dbReference type="Google" id="ProtNLM"/>
    </source>
</evidence>
<dbReference type="Gene3D" id="2.30.140.50">
    <property type="entry name" value="Protein of unknown function DUF2790"/>
    <property type="match status" value="1"/>
</dbReference>
<reference evidence="2" key="1">
    <citation type="journal article" date="2014" name="Int. J. Syst. Evol. Microbiol.">
        <title>Complete genome sequence of Corynebacterium casei LMG S-19264T (=DSM 44701T), isolated from a smear-ripened cheese.</title>
        <authorList>
            <consortium name="US DOE Joint Genome Institute (JGI-PGF)"/>
            <person name="Walter F."/>
            <person name="Albersmeier A."/>
            <person name="Kalinowski J."/>
            <person name="Ruckert C."/>
        </authorList>
    </citation>
    <scope>NUCLEOTIDE SEQUENCE</scope>
    <source>
        <strain evidence="2">JCM 30078</strain>
    </source>
</reference>
<proteinExistence type="predicted"/>
<dbReference type="Pfam" id="PF10976">
    <property type="entry name" value="DUF2790"/>
    <property type="match status" value="1"/>
</dbReference>
<keyword evidence="1" id="KW-0732">Signal</keyword>
<dbReference type="InterPro" id="IPR021245">
    <property type="entry name" value="DUF2790"/>
</dbReference>
<protein>
    <recommendedName>
        <fullName evidence="4">DUF2790 domain-containing protein</fullName>
    </recommendedName>
</protein>